<feature type="repeat" description="WD" evidence="5">
    <location>
        <begin position="91"/>
        <end position="132"/>
    </location>
</feature>
<dbReference type="Gene3D" id="2.130.10.10">
    <property type="entry name" value="YVTN repeat-like/Quinoprotein amine dehydrogenase"/>
    <property type="match status" value="1"/>
</dbReference>
<reference evidence="8 9" key="1">
    <citation type="submission" date="2022-05" db="EMBL/GenBank/DDBJ databases">
        <authorList>
            <consortium name="Genoscope - CEA"/>
            <person name="William W."/>
        </authorList>
    </citation>
    <scope>NUCLEOTIDE SEQUENCE [LARGE SCALE GENOMIC DNA]</scope>
</reference>
<evidence type="ECO:0000259" key="7">
    <source>
        <dbReference type="Pfam" id="PF08625"/>
    </source>
</evidence>
<evidence type="ECO:0000256" key="4">
    <source>
        <dbReference type="ARBA" id="ARBA00023242"/>
    </source>
</evidence>
<evidence type="ECO:0000256" key="6">
    <source>
        <dbReference type="SAM" id="MobiDB-lite"/>
    </source>
</evidence>
<feature type="region of interest" description="Disordered" evidence="6">
    <location>
        <begin position="288"/>
        <end position="351"/>
    </location>
</feature>
<dbReference type="InterPro" id="IPR001680">
    <property type="entry name" value="WD40_rpt"/>
</dbReference>
<proteinExistence type="predicted"/>
<evidence type="ECO:0000313" key="9">
    <source>
        <dbReference type="Proteomes" id="UP001159427"/>
    </source>
</evidence>
<dbReference type="PANTHER" id="PTHR19854">
    <property type="entry name" value="TRANSDUCIN BETA-LIKE 3"/>
    <property type="match status" value="1"/>
</dbReference>
<name>A0ABN8SY51_9CNID</name>
<evidence type="ECO:0000313" key="8">
    <source>
        <dbReference type="EMBL" id="CAH3195741.1"/>
    </source>
</evidence>
<dbReference type="PRINTS" id="PR00320">
    <property type="entry name" value="GPROTEINBRPT"/>
</dbReference>
<evidence type="ECO:0000256" key="5">
    <source>
        <dbReference type="PROSITE-ProRule" id="PRU00221"/>
    </source>
</evidence>
<dbReference type="InterPro" id="IPR020472">
    <property type="entry name" value="WD40_PAC1"/>
</dbReference>
<keyword evidence="2 5" id="KW-0853">WD repeat</keyword>
<feature type="compositionally biased region" description="Basic and acidic residues" evidence="6">
    <location>
        <begin position="306"/>
        <end position="323"/>
    </location>
</feature>
<keyword evidence="3" id="KW-0677">Repeat</keyword>
<feature type="repeat" description="WD" evidence="5">
    <location>
        <begin position="49"/>
        <end position="90"/>
    </location>
</feature>
<feature type="domain" description="U3 small nucleolar RNA-associated protein 13 C-terminal" evidence="7">
    <location>
        <begin position="139"/>
        <end position="279"/>
    </location>
</feature>
<dbReference type="PROSITE" id="PS50082">
    <property type="entry name" value="WD_REPEATS_2"/>
    <property type="match status" value="3"/>
</dbReference>
<dbReference type="InterPro" id="IPR036322">
    <property type="entry name" value="WD40_repeat_dom_sf"/>
</dbReference>
<evidence type="ECO:0000256" key="1">
    <source>
        <dbReference type="ARBA" id="ARBA00004604"/>
    </source>
</evidence>
<dbReference type="Pfam" id="PF08625">
    <property type="entry name" value="Utp13"/>
    <property type="match status" value="1"/>
</dbReference>
<evidence type="ECO:0000256" key="3">
    <source>
        <dbReference type="ARBA" id="ARBA00022737"/>
    </source>
</evidence>
<comment type="caution">
    <text evidence="8">The sequence shown here is derived from an EMBL/GenBank/DDBJ whole genome shotgun (WGS) entry which is preliminary data.</text>
</comment>
<feature type="repeat" description="WD" evidence="5">
    <location>
        <begin position="7"/>
        <end position="48"/>
    </location>
</feature>
<organism evidence="8 9">
    <name type="scientific">Porites evermanni</name>
    <dbReference type="NCBI Taxonomy" id="104178"/>
    <lineage>
        <taxon>Eukaryota</taxon>
        <taxon>Metazoa</taxon>
        <taxon>Cnidaria</taxon>
        <taxon>Anthozoa</taxon>
        <taxon>Hexacorallia</taxon>
        <taxon>Scleractinia</taxon>
        <taxon>Fungiina</taxon>
        <taxon>Poritidae</taxon>
        <taxon>Porites</taxon>
    </lineage>
</organism>
<feature type="compositionally biased region" description="Basic and acidic residues" evidence="6">
    <location>
        <begin position="342"/>
        <end position="351"/>
    </location>
</feature>
<accession>A0ABN8SY51</accession>
<gene>
    <name evidence="8" type="ORF">PEVE_00031000</name>
</gene>
<protein>
    <recommendedName>
        <fullName evidence="7">U3 small nucleolar RNA-associated protein 13 C-terminal domain-containing protein</fullName>
    </recommendedName>
</protein>
<feature type="compositionally biased region" description="Polar residues" evidence="6">
    <location>
        <begin position="288"/>
        <end position="304"/>
    </location>
</feature>
<dbReference type="SUPFAM" id="SSF50978">
    <property type="entry name" value="WD40 repeat-like"/>
    <property type="match status" value="1"/>
</dbReference>
<dbReference type="InterPro" id="IPR013934">
    <property type="entry name" value="Utp13_C"/>
</dbReference>
<keyword evidence="9" id="KW-1185">Reference proteome</keyword>
<evidence type="ECO:0000256" key="2">
    <source>
        <dbReference type="ARBA" id="ARBA00022574"/>
    </source>
</evidence>
<feature type="non-terminal residue" evidence="8">
    <location>
        <position position="351"/>
    </location>
</feature>
<comment type="subcellular location">
    <subcellularLocation>
        <location evidence="1">Nucleus</location>
        <location evidence="1">Nucleolus</location>
    </subcellularLocation>
</comment>
<dbReference type="SMART" id="SM00320">
    <property type="entry name" value="WD40"/>
    <property type="match status" value="3"/>
</dbReference>
<dbReference type="PANTHER" id="PTHR19854:SF15">
    <property type="entry name" value="TRANSDUCIN BETA-LIKE PROTEIN 3"/>
    <property type="match status" value="1"/>
</dbReference>
<dbReference type="Proteomes" id="UP001159427">
    <property type="component" value="Unassembled WGS sequence"/>
</dbReference>
<dbReference type="InterPro" id="IPR015943">
    <property type="entry name" value="WD40/YVTN_repeat-like_dom_sf"/>
</dbReference>
<dbReference type="Pfam" id="PF00400">
    <property type="entry name" value="WD40"/>
    <property type="match status" value="3"/>
</dbReference>
<dbReference type="PROSITE" id="PS50294">
    <property type="entry name" value="WD_REPEATS_REGION"/>
    <property type="match status" value="3"/>
</dbReference>
<dbReference type="EMBL" id="CALNXI010004405">
    <property type="protein sequence ID" value="CAH3195741.1"/>
    <property type="molecule type" value="Genomic_DNA"/>
</dbReference>
<keyword evidence="4" id="KW-0539">Nucleus</keyword>
<sequence>MTVKFTEKAHDRDINSITVSPNDKLLATGSQDKTARIWVIASGSSLGTLRGHKKGVWCVKFSPVDQCLATSSADSTIKIWALSDLTCVKTFEGHTSSVLRICFITRGMQLISSGSEGLLKLWTIKTNECIKTFDQHLDKQELSNLVSGKKYLEAIALAITLNQPFRVLSIIKDVLLVQNGLEELTKAVTSFREDQLDVILRFLVEWNTNSKNCHVAQTVLSIILKNKTPYELMNRPNMKETVEALIPYSEKHFQRMNRLLQASLSCKQMEFIEYTWQSMKLSAPLTSLPQSIGEPSQAVSTSSGAEDCRLTRSTDNSPEDHQASENIDLPSSPVEVNYTNGRHTEETSEEE</sequence>